<accession>D8Q7I8</accession>
<dbReference type="KEGG" id="scm:SCHCO_02629187"/>
<gene>
    <name evidence="2" type="ORF">SCHCODRAFT_85355</name>
</gene>
<reference evidence="2 3" key="1">
    <citation type="journal article" date="2010" name="Nat. Biotechnol.">
        <title>Genome sequence of the model mushroom Schizophyllum commune.</title>
        <authorList>
            <person name="Ohm R.A."/>
            <person name="de Jong J.F."/>
            <person name="Lugones L.G."/>
            <person name="Aerts A."/>
            <person name="Kothe E."/>
            <person name="Stajich J.E."/>
            <person name="de Vries R.P."/>
            <person name="Record E."/>
            <person name="Levasseur A."/>
            <person name="Baker S.E."/>
            <person name="Bartholomew K.A."/>
            <person name="Coutinho P.M."/>
            <person name="Erdmann S."/>
            <person name="Fowler T.J."/>
            <person name="Gathman A.C."/>
            <person name="Lombard V."/>
            <person name="Henrissat B."/>
            <person name="Knabe N."/>
            <person name="Kuees U."/>
            <person name="Lilly W.W."/>
            <person name="Lindquist E."/>
            <person name="Lucas S."/>
            <person name="Magnuson J.K."/>
            <person name="Piumi F."/>
            <person name="Raudaskoski M."/>
            <person name="Salamov A."/>
            <person name="Schmutz J."/>
            <person name="Schwarze F.W.M.R."/>
            <person name="vanKuyk P.A."/>
            <person name="Horton J.S."/>
            <person name="Grigoriev I.V."/>
            <person name="Woesten H.A.B."/>
        </authorList>
    </citation>
    <scope>NUCLEOTIDE SEQUENCE [LARGE SCALE GENOMIC DNA]</scope>
    <source>
        <strain evidence="3">H4-8 / FGSC 9210</strain>
    </source>
</reference>
<dbReference type="AlphaFoldDB" id="D8Q7I8"/>
<dbReference type="GeneID" id="9587458"/>
<organism evidence="3">
    <name type="scientific">Schizophyllum commune (strain H4-8 / FGSC 9210)</name>
    <name type="common">Split gill fungus</name>
    <dbReference type="NCBI Taxonomy" id="578458"/>
    <lineage>
        <taxon>Eukaryota</taxon>
        <taxon>Fungi</taxon>
        <taxon>Dikarya</taxon>
        <taxon>Basidiomycota</taxon>
        <taxon>Agaricomycotina</taxon>
        <taxon>Agaricomycetes</taxon>
        <taxon>Agaricomycetidae</taxon>
        <taxon>Agaricales</taxon>
        <taxon>Schizophyllaceae</taxon>
        <taxon>Schizophyllum</taxon>
    </lineage>
</organism>
<dbReference type="OrthoDB" id="3269515at2759"/>
<dbReference type="EMBL" id="GL377307">
    <property type="protein sequence ID" value="EFI96430.1"/>
    <property type="molecule type" value="Genomic_DNA"/>
</dbReference>
<feature type="compositionally biased region" description="Basic and acidic residues" evidence="1">
    <location>
        <begin position="88"/>
        <end position="98"/>
    </location>
</feature>
<dbReference type="Proteomes" id="UP000007431">
    <property type="component" value="Unassembled WGS sequence"/>
</dbReference>
<proteinExistence type="predicted"/>
<feature type="compositionally biased region" description="Basic and acidic residues" evidence="1">
    <location>
        <begin position="48"/>
        <end position="57"/>
    </location>
</feature>
<dbReference type="eggNOG" id="ENOG502SV5I">
    <property type="taxonomic scope" value="Eukaryota"/>
</dbReference>
<feature type="compositionally biased region" description="Pro residues" evidence="1">
    <location>
        <begin position="11"/>
        <end position="22"/>
    </location>
</feature>
<sequence>MTDLTVLVSPMPLPTPSAPAPSSPFITALKRRSLGLGLGRFGKSAAELGKHHQESSQHHHSARGSKSAVDLGLDDAATEKAAGTLDGLEERGRIDSRRCSGKGIMVTLERELDSEEDTDADADEKPAMRGRTSSASTKPDTSPRTPSASPKNKKALRLSSPLPSPSSTKPKDPLMYPKARPHPKKIPSYDPGLLSPPPPGFRPRHRPTRSRSAPPVGEAPQSPRPGDAINPAAIGHGARQARTRMATVPAPAPCDFDAYMRGETQNYTPARRNDADDDDDTPSRYAKISNERGLTEYEKKRAFAEWERKQAKRRTGEVRQIEIPDLPSIESTMSSPLDGARNRWRAATEFEIPYPRSPDMDDDTESCRSIAFSDTTFNRSPFGPGGALGPRLMQRRSLTTPCAGELVRPEPPLLRPSPFWRHTPRSGVTPLSYSPASALVRRSAFVAAGLDLAPGTKGDLRALCVDARVREKNLVAPPTGIEGVGV</sequence>
<dbReference type="VEuPathDB" id="FungiDB:SCHCODRAFT_02629187"/>
<protein>
    <submittedName>
        <fullName evidence="2">Expressed protein</fullName>
    </submittedName>
</protein>
<name>D8Q7I8_SCHCM</name>
<feature type="region of interest" description="Disordered" evidence="1">
    <location>
        <begin position="1"/>
        <end position="24"/>
    </location>
</feature>
<evidence type="ECO:0000313" key="2">
    <source>
        <dbReference type="EMBL" id="EFI96430.1"/>
    </source>
</evidence>
<dbReference type="InParanoid" id="D8Q7I8"/>
<feature type="compositionally biased region" description="Polar residues" evidence="1">
    <location>
        <begin position="131"/>
        <end position="150"/>
    </location>
</feature>
<dbReference type="RefSeq" id="XP_003031333.1">
    <property type="nucleotide sequence ID" value="XM_003031287.1"/>
</dbReference>
<evidence type="ECO:0000256" key="1">
    <source>
        <dbReference type="SAM" id="MobiDB-lite"/>
    </source>
</evidence>
<dbReference type="HOGENOM" id="CLU_561583_0_0_1"/>
<feature type="compositionally biased region" description="Acidic residues" evidence="1">
    <location>
        <begin position="112"/>
        <end position="122"/>
    </location>
</feature>
<evidence type="ECO:0000313" key="3">
    <source>
        <dbReference type="Proteomes" id="UP000007431"/>
    </source>
</evidence>
<keyword evidence="3" id="KW-1185">Reference proteome</keyword>
<feature type="region of interest" description="Disordered" evidence="1">
    <location>
        <begin position="45"/>
        <end position="291"/>
    </location>
</feature>
<feature type="compositionally biased region" description="Low complexity" evidence="1">
    <location>
        <begin position="157"/>
        <end position="168"/>
    </location>
</feature>